<evidence type="ECO:0000256" key="4">
    <source>
        <dbReference type="ARBA" id="ARBA00022825"/>
    </source>
</evidence>
<dbReference type="Gene3D" id="2.40.10.10">
    <property type="entry name" value="Trypsin-like serine proteases"/>
    <property type="match status" value="1"/>
</dbReference>
<dbReference type="PANTHER" id="PTHR24276">
    <property type="entry name" value="POLYSERASE-RELATED"/>
    <property type="match status" value="1"/>
</dbReference>
<keyword evidence="2" id="KW-0645">Protease</keyword>
<comment type="similarity">
    <text evidence="1">Belongs to the peptidase S1 family.</text>
</comment>
<feature type="domain" description="Peptidase S1" evidence="7">
    <location>
        <begin position="42"/>
        <end position="260"/>
    </location>
</feature>
<comment type="caution">
    <text evidence="8">The sequence shown here is derived from an EMBL/GenBank/DDBJ whole genome shotgun (WGS) entry which is preliminary data.</text>
</comment>
<keyword evidence="4" id="KW-0720">Serine protease</keyword>
<evidence type="ECO:0000256" key="5">
    <source>
        <dbReference type="ARBA" id="ARBA00023157"/>
    </source>
</evidence>
<dbReference type="AlphaFoldDB" id="A0AAN8P582"/>
<dbReference type="Proteomes" id="UP001372834">
    <property type="component" value="Unassembled WGS sequence"/>
</dbReference>
<evidence type="ECO:0000259" key="7">
    <source>
        <dbReference type="PROSITE" id="PS50240"/>
    </source>
</evidence>
<accession>A0AAN8P582</accession>
<keyword evidence="5" id="KW-1015">Disulfide bond</keyword>
<dbReference type="PRINTS" id="PR00722">
    <property type="entry name" value="CHYMOTRYPSIN"/>
</dbReference>
<dbReference type="GO" id="GO:0004252">
    <property type="term" value="F:serine-type endopeptidase activity"/>
    <property type="evidence" value="ECO:0007669"/>
    <property type="project" value="InterPro"/>
</dbReference>
<dbReference type="PROSITE" id="PS00134">
    <property type="entry name" value="TRYPSIN_HIS"/>
    <property type="match status" value="1"/>
</dbReference>
<dbReference type="InterPro" id="IPR050430">
    <property type="entry name" value="Peptidase_S1"/>
</dbReference>
<evidence type="ECO:0000313" key="8">
    <source>
        <dbReference type="EMBL" id="KAK6621188.1"/>
    </source>
</evidence>
<evidence type="ECO:0000313" key="9">
    <source>
        <dbReference type="Proteomes" id="UP001372834"/>
    </source>
</evidence>
<reference evidence="8 9" key="1">
    <citation type="submission" date="2023-10" db="EMBL/GenBank/DDBJ databases">
        <title>Genomes of two closely related lineages of the louse Polyplax serrata with different host specificities.</title>
        <authorList>
            <person name="Martinu J."/>
            <person name="Tarabai H."/>
            <person name="Stefka J."/>
            <person name="Hypsa V."/>
        </authorList>
    </citation>
    <scope>NUCLEOTIDE SEQUENCE [LARGE SCALE GENOMIC DNA]</scope>
    <source>
        <strain evidence="8">HR10_N</strain>
    </source>
</reference>
<dbReference type="PROSITE" id="PS50240">
    <property type="entry name" value="TRYPSIN_DOM"/>
    <property type="match status" value="1"/>
</dbReference>
<proteinExistence type="inferred from homology"/>
<evidence type="ECO:0000256" key="1">
    <source>
        <dbReference type="ARBA" id="ARBA00007664"/>
    </source>
</evidence>
<feature type="chain" id="PRO_5043006404" description="Peptidase S1 domain-containing protein" evidence="6">
    <location>
        <begin position="20"/>
        <end position="286"/>
    </location>
</feature>
<dbReference type="EMBL" id="JAWJWE010000039">
    <property type="protein sequence ID" value="KAK6621188.1"/>
    <property type="molecule type" value="Genomic_DNA"/>
</dbReference>
<dbReference type="GO" id="GO:0006508">
    <property type="term" value="P:proteolysis"/>
    <property type="evidence" value="ECO:0007669"/>
    <property type="project" value="UniProtKB-KW"/>
</dbReference>
<dbReference type="SMART" id="SM00020">
    <property type="entry name" value="Tryp_SPc"/>
    <property type="match status" value="1"/>
</dbReference>
<evidence type="ECO:0000256" key="3">
    <source>
        <dbReference type="ARBA" id="ARBA00022801"/>
    </source>
</evidence>
<dbReference type="PANTHER" id="PTHR24276:SF96">
    <property type="entry name" value="PEPTIDASE S1 DOMAIN-CONTAINING PROTEIN"/>
    <property type="match status" value="1"/>
</dbReference>
<dbReference type="Pfam" id="PF00089">
    <property type="entry name" value="Trypsin"/>
    <property type="match status" value="1"/>
</dbReference>
<keyword evidence="3" id="KW-0378">Hydrolase</keyword>
<evidence type="ECO:0000256" key="6">
    <source>
        <dbReference type="SAM" id="SignalP"/>
    </source>
</evidence>
<evidence type="ECO:0000256" key="2">
    <source>
        <dbReference type="ARBA" id="ARBA00022670"/>
    </source>
</evidence>
<dbReference type="InterPro" id="IPR009003">
    <property type="entry name" value="Peptidase_S1_PA"/>
</dbReference>
<organism evidence="8 9">
    <name type="scientific">Polyplax serrata</name>
    <name type="common">Common mouse louse</name>
    <dbReference type="NCBI Taxonomy" id="468196"/>
    <lineage>
        <taxon>Eukaryota</taxon>
        <taxon>Metazoa</taxon>
        <taxon>Ecdysozoa</taxon>
        <taxon>Arthropoda</taxon>
        <taxon>Hexapoda</taxon>
        <taxon>Insecta</taxon>
        <taxon>Pterygota</taxon>
        <taxon>Neoptera</taxon>
        <taxon>Paraneoptera</taxon>
        <taxon>Psocodea</taxon>
        <taxon>Troctomorpha</taxon>
        <taxon>Phthiraptera</taxon>
        <taxon>Anoplura</taxon>
        <taxon>Polyplacidae</taxon>
        <taxon>Polyplax</taxon>
    </lineage>
</organism>
<dbReference type="InterPro" id="IPR043504">
    <property type="entry name" value="Peptidase_S1_PA_chymotrypsin"/>
</dbReference>
<protein>
    <recommendedName>
        <fullName evidence="7">Peptidase S1 domain-containing protein</fullName>
    </recommendedName>
</protein>
<dbReference type="InterPro" id="IPR001314">
    <property type="entry name" value="Peptidase_S1A"/>
</dbReference>
<dbReference type="InterPro" id="IPR018114">
    <property type="entry name" value="TRYPSIN_HIS"/>
</dbReference>
<name>A0AAN8P582_POLSC</name>
<dbReference type="SUPFAM" id="SSF50494">
    <property type="entry name" value="Trypsin-like serine proteases"/>
    <property type="match status" value="1"/>
</dbReference>
<dbReference type="InterPro" id="IPR001254">
    <property type="entry name" value="Trypsin_dom"/>
</dbReference>
<keyword evidence="6" id="KW-0732">Signal</keyword>
<feature type="signal peptide" evidence="6">
    <location>
        <begin position="1"/>
        <end position="19"/>
    </location>
</feature>
<gene>
    <name evidence="8" type="ORF">RUM43_011494</name>
</gene>
<sequence>MNVILVFLVLIAQSPEIKLETERLVTNATQRSPHKHHLYPAIIDGYPAKMTEFPFAVRLYIYYDRSVIMCTGITISRKLVLTAAHCLPIHASVIVVTGNSDQTDYVKGKNLDNYARYRAKETFVHPEYNSENAAHDIGIVKVSREMVHKTYGAIEPSYDKITSPQKGTIFGWGGTPLNAQNNKLFGKHLMVHNCTYTSTNYGYLCLMDKGICHGDSGGGMIINNSIYGIASFYVYNQNICHTYFYTAISQEANFIKEILRTNSAHDDVSSVLLITASLAVCFLQNG</sequence>